<dbReference type="AlphaFoldDB" id="A0A8J7I3W3"/>
<dbReference type="PRINTS" id="PR00081">
    <property type="entry name" value="GDHRDH"/>
</dbReference>
<dbReference type="SUPFAM" id="SSF51735">
    <property type="entry name" value="NAD(P)-binding Rossmann-fold domains"/>
    <property type="match status" value="1"/>
</dbReference>
<proteinExistence type="inferred from homology"/>
<dbReference type="Gene3D" id="3.40.50.720">
    <property type="entry name" value="NAD(P)-binding Rossmann-like Domain"/>
    <property type="match status" value="1"/>
</dbReference>
<evidence type="ECO:0000256" key="3">
    <source>
        <dbReference type="RuleBase" id="RU000363"/>
    </source>
</evidence>
<evidence type="ECO:0000259" key="4">
    <source>
        <dbReference type="SMART" id="SM00822"/>
    </source>
</evidence>
<evidence type="ECO:0000313" key="6">
    <source>
        <dbReference type="Proteomes" id="UP000662314"/>
    </source>
</evidence>
<dbReference type="InterPro" id="IPR002347">
    <property type="entry name" value="SDR_fam"/>
</dbReference>
<keyword evidence="2" id="KW-0560">Oxidoreductase</keyword>
<sequence length="293" mass="32477">MNIQDKVALITGASRGIGRAIALALAQQGMKRLILTARDRQKLAEVASEIEAMGVEVAIVVVDLSKPIEVNVAVAQVWRSYGPIHLLVNCAGVAYQNSFLRAKLFQVQEELSVNLLGMYTLTSLIAKRMASQRQGTIVNVSSLMGKVAAPTMATYSATKFAILGFTQALRRELAQYNIRVIALLPSLTDTDMVRDLKLFRWTIPMTPQQVAKALIAGLQTDAPEILVGWQSHLAVWCQRLAPWLLEMILQMATPPAPSKPQLDEKPSLLNRIQRFNNFWRLSRIDSLVSALKF</sequence>
<protein>
    <submittedName>
        <fullName evidence="5">SDR family NAD(P)-dependent oxidoreductase</fullName>
    </submittedName>
</protein>
<dbReference type="InterPro" id="IPR020904">
    <property type="entry name" value="Sc_DH/Rdtase_CS"/>
</dbReference>
<name>A0A8J7I3W3_9NOST</name>
<comment type="similarity">
    <text evidence="1 3">Belongs to the short-chain dehydrogenases/reductases (SDR) family.</text>
</comment>
<dbReference type="PROSITE" id="PS00061">
    <property type="entry name" value="ADH_SHORT"/>
    <property type="match status" value="1"/>
</dbReference>
<evidence type="ECO:0000256" key="2">
    <source>
        <dbReference type="ARBA" id="ARBA00023002"/>
    </source>
</evidence>
<dbReference type="GO" id="GO:0016491">
    <property type="term" value="F:oxidoreductase activity"/>
    <property type="evidence" value="ECO:0007669"/>
    <property type="project" value="UniProtKB-KW"/>
</dbReference>
<gene>
    <name evidence="5" type="ORF">I8752_21405</name>
</gene>
<evidence type="ECO:0000313" key="5">
    <source>
        <dbReference type="EMBL" id="MBH8575519.1"/>
    </source>
</evidence>
<dbReference type="PIRSF" id="PIRSF000126">
    <property type="entry name" value="11-beta-HSD1"/>
    <property type="match status" value="1"/>
</dbReference>
<reference evidence="5 6" key="1">
    <citation type="journal article" date="2021" name="Int. J. Syst. Evol. Microbiol.">
        <title>Amazonocrinis nigriterrae gen. nov., sp. nov., Atlanticothrix silvestris gen. nov., sp. nov. and Dendronalium phyllosphericum gen. nov., sp. nov., nostocacean cyanobacteria from Brazilian environments.</title>
        <authorList>
            <person name="Alvarenga D.O."/>
            <person name="Andreote A.P.D."/>
            <person name="Branco L.H.Z."/>
            <person name="Delbaje E."/>
            <person name="Cruz R.B."/>
            <person name="Varani A.M."/>
            <person name="Fiore M.F."/>
        </authorList>
    </citation>
    <scope>NUCLEOTIDE SEQUENCE [LARGE SCALE GENOMIC DNA]</scope>
    <source>
        <strain evidence="5 6">CENA369</strain>
    </source>
</reference>
<comment type="caution">
    <text evidence="5">The sequence shown here is derived from an EMBL/GenBank/DDBJ whole genome shotgun (WGS) entry which is preliminary data.</text>
</comment>
<dbReference type="Proteomes" id="UP000662314">
    <property type="component" value="Unassembled WGS sequence"/>
</dbReference>
<dbReference type="EMBL" id="JAECZA010000158">
    <property type="protein sequence ID" value="MBH8575519.1"/>
    <property type="molecule type" value="Genomic_DNA"/>
</dbReference>
<dbReference type="SMART" id="SM00822">
    <property type="entry name" value="PKS_KR"/>
    <property type="match status" value="1"/>
</dbReference>
<dbReference type="PANTHER" id="PTHR44196">
    <property type="entry name" value="DEHYDROGENASE/REDUCTASE SDR FAMILY MEMBER 7B"/>
    <property type="match status" value="1"/>
</dbReference>
<dbReference type="PRINTS" id="PR00080">
    <property type="entry name" value="SDRFAMILY"/>
</dbReference>
<evidence type="ECO:0000256" key="1">
    <source>
        <dbReference type="ARBA" id="ARBA00006484"/>
    </source>
</evidence>
<dbReference type="CDD" id="cd05233">
    <property type="entry name" value="SDR_c"/>
    <property type="match status" value="1"/>
</dbReference>
<dbReference type="InterPro" id="IPR036291">
    <property type="entry name" value="NAD(P)-bd_dom_sf"/>
</dbReference>
<dbReference type="GO" id="GO:0016020">
    <property type="term" value="C:membrane"/>
    <property type="evidence" value="ECO:0007669"/>
    <property type="project" value="TreeGrafter"/>
</dbReference>
<keyword evidence="6" id="KW-1185">Reference proteome</keyword>
<dbReference type="InterPro" id="IPR057326">
    <property type="entry name" value="KR_dom"/>
</dbReference>
<dbReference type="RefSeq" id="WP_214434297.1">
    <property type="nucleotide sequence ID" value="NZ_CAWPUQ010000066.1"/>
</dbReference>
<dbReference type="PANTHER" id="PTHR44196:SF1">
    <property type="entry name" value="DEHYDROGENASE_REDUCTASE SDR FAMILY MEMBER 7B"/>
    <property type="match status" value="1"/>
</dbReference>
<feature type="domain" description="Ketoreductase" evidence="4">
    <location>
        <begin position="6"/>
        <end position="196"/>
    </location>
</feature>
<organism evidence="5 6">
    <name type="scientific">Dendronalium phyllosphericum CENA369</name>
    <dbReference type="NCBI Taxonomy" id="1725256"/>
    <lineage>
        <taxon>Bacteria</taxon>
        <taxon>Bacillati</taxon>
        <taxon>Cyanobacteriota</taxon>
        <taxon>Cyanophyceae</taxon>
        <taxon>Nostocales</taxon>
        <taxon>Nostocaceae</taxon>
        <taxon>Dendronalium</taxon>
        <taxon>Dendronalium phyllosphericum</taxon>
    </lineage>
</organism>
<accession>A0A8J7I3W3</accession>
<dbReference type="Pfam" id="PF00106">
    <property type="entry name" value="adh_short"/>
    <property type="match status" value="1"/>
</dbReference>